<dbReference type="RefSeq" id="WP_227614395.1">
    <property type="nucleotide sequence ID" value="NZ_JAJEPR010000004.1"/>
</dbReference>
<feature type="signal peptide" evidence="1">
    <location>
        <begin position="1"/>
        <end position="29"/>
    </location>
</feature>
<proteinExistence type="predicted"/>
<sequence>MRKRKHWLYAMTFLGGCLLLTPGSGSVLAGEQFSYQLNDNTAEAKETPVSSSAAANTALSEMNLIFDVTFPMTAEGETEANPEMRIETSLDVFGEDAWWEGSVYLNDTLSYCYLVDASTGKVIKLSDQVTAQKLVDIDMYEKQFSRWDLMELTSEDSWLEELKKYKDGTLFSRDALLDKLTIGEMNSHYLQVAVTAYDPIADVGPDRWVFWMDYESRHPLEAYRADLISIVGQTG</sequence>
<comment type="caution">
    <text evidence="2">The sequence shown here is derived from an EMBL/GenBank/DDBJ whole genome shotgun (WGS) entry which is preliminary data.</text>
</comment>
<dbReference type="Proteomes" id="UP001197875">
    <property type="component" value="Unassembled WGS sequence"/>
</dbReference>
<organism evidence="2 3">
    <name type="scientific">Fusicatenibacter faecihominis</name>
    <dbReference type="NCBI Taxonomy" id="2881276"/>
    <lineage>
        <taxon>Bacteria</taxon>
        <taxon>Bacillati</taxon>
        <taxon>Bacillota</taxon>
        <taxon>Clostridia</taxon>
        <taxon>Lachnospirales</taxon>
        <taxon>Lachnospiraceae</taxon>
        <taxon>Fusicatenibacter</taxon>
    </lineage>
</organism>
<dbReference type="EMBL" id="JAJEPR010000004">
    <property type="protein sequence ID" value="MCC2188938.1"/>
    <property type="molecule type" value="Genomic_DNA"/>
</dbReference>
<accession>A0AAE3J547</accession>
<keyword evidence="1" id="KW-0732">Signal</keyword>
<protein>
    <submittedName>
        <fullName evidence="2">Uncharacterized protein</fullName>
    </submittedName>
</protein>
<reference evidence="2 3" key="1">
    <citation type="submission" date="2021-10" db="EMBL/GenBank/DDBJ databases">
        <title>Anaerobic single-cell dispensing facilitates the cultivation of human gut bacteria.</title>
        <authorList>
            <person name="Afrizal A."/>
        </authorList>
    </citation>
    <scope>NUCLEOTIDE SEQUENCE [LARGE SCALE GENOMIC DNA]</scope>
    <source>
        <strain evidence="2 3">CLA-AA-H277</strain>
    </source>
</reference>
<name>A0AAE3J547_9FIRM</name>
<keyword evidence="3" id="KW-1185">Reference proteome</keyword>
<dbReference type="PROSITE" id="PS51257">
    <property type="entry name" value="PROKAR_LIPOPROTEIN"/>
    <property type="match status" value="1"/>
</dbReference>
<gene>
    <name evidence="2" type="ORF">LKD71_03705</name>
</gene>
<dbReference type="AlphaFoldDB" id="A0AAE3J547"/>
<evidence type="ECO:0000313" key="3">
    <source>
        <dbReference type="Proteomes" id="UP001197875"/>
    </source>
</evidence>
<feature type="chain" id="PRO_5041930830" evidence="1">
    <location>
        <begin position="30"/>
        <end position="235"/>
    </location>
</feature>
<evidence type="ECO:0000313" key="2">
    <source>
        <dbReference type="EMBL" id="MCC2188938.1"/>
    </source>
</evidence>
<evidence type="ECO:0000256" key="1">
    <source>
        <dbReference type="SAM" id="SignalP"/>
    </source>
</evidence>